<proteinExistence type="predicted"/>
<protein>
    <submittedName>
        <fullName evidence="1">Uncharacterized protein</fullName>
    </submittedName>
</protein>
<evidence type="ECO:0000313" key="1">
    <source>
        <dbReference type="EMBL" id="KAK3045180.1"/>
    </source>
</evidence>
<sequence length="202" mass="21784">DIFSALAVIFHGPVSATEEIRWPPSDTDTIMTNSATTSNSTSADAKKAHDLYTTYLSVNSSFYTDLITAADIVAMPDVATAAISLISAIITAHWTSDAPAIATLLDPQTANVLVPWLLKPPQTFTNLVGGRGDTESAAWKVARAKFDALRLFQGRLQAYVHDRPGPREEQLLVAVEERVSGGVWGETERGREVGGRIATLEM</sequence>
<name>A0ACC3CW11_9PEZI</name>
<dbReference type="Proteomes" id="UP001186974">
    <property type="component" value="Unassembled WGS sequence"/>
</dbReference>
<reference evidence="1" key="1">
    <citation type="submission" date="2024-09" db="EMBL/GenBank/DDBJ databases">
        <title>Black Yeasts Isolated from many extreme environments.</title>
        <authorList>
            <person name="Coleine C."/>
            <person name="Stajich J.E."/>
            <person name="Selbmann L."/>
        </authorList>
    </citation>
    <scope>NUCLEOTIDE SEQUENCE</scope>
    <source>
        <strain evidence="1">CCFEE 5737</strain>
    </source>
</reference>
<keyword evidence="2" id="KW-1185">Reference proteome</keyword>
<comment type="caution">
    <text evidence="1">The sequence shown here is derived from an EMBL/GenBank/DDBJ whole genome shotgun (WGS) entry which is preliminary data.</text>
</comment>
<feature type="non-terminal residue" evidence="1">
    <location>
        <position position="1"/>
    </location>
</feature>
<accession>A0ACC3CW11</accession>
<gene>
    <name evidence="1" type="ORF">LTS18_014386</name>
</gene>
<organism evidence="1 2">
    <name type="scientific">Coniosporium uncinatum</name>
    <dbReference type="NCBI Taxonomy" id="93489"/>
    <lineage>
        <taxon>Eukaryota</taxon>
        <taxon>Fungi</taxon>
        <taxon>Dikarya</taxon>
        <taxon>Ascomycota</taxon>
        <taxon>Pezizomycotina</taxon>
        <taxon>Dothideomycetes</taxon>
        <taxon>Dothideomycetes incertae sedis</taxon>
        <taxon>Coniosporium</taxon>
    </lineage>
</organism>
<evidence type="ECO:0000313" key="2">
    <source>
        <dbReference type="Proteomes" id="UP001186974"/>
    </source>
</evidence>
<dbReference type="EMBL" id="JAWDJW010010930">
    <property type="protein sequence ID" value="KAK3045180.1"/>
    <property type="molecule type" value="Genomic_DNA"/>
</dbReference>